<protein>
    <submittedName>
        <fullName evidence="1">Aspartic proteinase</fullName>
    </submittedName>
</protein>
<dbReference type="Proteomes" id="UP000805649">
    <property type="component" value="Unassembled WGS sequence"/>
</dbReference>
<comment type="caution">
    <text evidence="1">The sequence shown here is derived from an EMBL/GenBank/DDBJ whole genome shotgun (WGS) entry which is preliminary data.</text>
</comment>
<evidence type="ECO:0000313" key="1">
    <source>
        <dbReference type="EMBL" id="KAL0941264.1"/>
    </source>
</evidence>
<organism evidence="1 2">
    <name type="scientific">Colletotrichum truncatum</name>
    <name type="common">Anthracnose fungus</name>
    <name type="synonym">Colletotrichum capsici</name>
    <dbReference type="NCBI Taxonomy" id="5467"/>
    <lineage>
        <taxon>Eukaryota</taxon>
        <taxon>Fungi</taxon>
        <taxon>Dikarya</taxon>
        <taxon>Ascomycota</taxon>
        <taxon>Pezizomycotina</taxon>
        <taxon>Sordariomycetes</taxon>
        <taxon>Hypocreomycetidae</taxon>
        <taxon>Glomerellales</taxon>
        <taxon>Glomerellaceae</taxon>
        <taxon>Colletotrichum</taxon>
        <taxon>Colletotrichum truncatum species complex</taxon>
    </lineage>
</organism>
<evidence type="ECO:0000313" key="2">
    <source>
        <dbReference type="Proteomes" id="UP000805649"/>
    </source>
</evidence>
<reference evidence="1 2" key="1">
    <citation type="journal article" date="2020" name="Phytopathology">
        <title>Genome Sequence Resources of Colletotrichum truncatum, C. plurivorum, C. musicola, and C. sojae: Four Species Pathogenic to Soybean (Glycine max).</title>
        <authorList>
            <person name="Rogerio F."/>
            <person name="Boufleur T.R."/>
            <person name="Ciampi-Guillardi M."/>
            <person name="Sukno S.A."/>
            <person name="Thon M.R."/>
            <person name="Massola Junior N.S."/>
            <person name="Baroncelli R."/>
        </authorList>
    </citation>
    <scope>NUCLEOTIDE SEQUENCE [LARGE SCALE GENOMIC DNA]</scope>
    <source>
        <strain evidence="1 2">CMES1059</strain>
    </source>
</reference>
<keyword evidence="2" id="KW-1185">Reference proteome</keyword>
<accession>A0ACC3ZAT2</accession>
<proteinExistence type="predicted"/>
<sequence length="424" mass="46157">MMLSRLAPFVWLAMAHALPVDQDPSSIPAPGSPFTIPVRVNPHYVPDGPADLVAAYRKWNMPVPEALEKHLLTRRAGTNGDSYWLSEIFVGTPEAQAIPVLIDSGSSDFWLMSTDTQFGNAAKNGKPKLYDPSKSEASQEVAGASWNLQYHDGSSSSGKVYLDMLRIGLMTDYNWFNISNATIQSAVSVTNRLAVDPNLSGVLGLAKQRPSNIQPRMPSIMDRLKQELHFEFIGADLRANSSLGSWNFGSSQGGGKNLIHEPPVPNSEHWDFRVEGFRLSSMSDNSWYTARMTATVDTGSSLLLLPGTVVAKYYAEIPGSSFDETLQSWLFPCDIASGIPDFEFSTSGGYTGKVPKAYINIGPVPGNTEKCYGGIQKSVHNHAIFGSVVLKTLYVQFNYGERGSFVSFGSKGLDVCSVTSTCTQ</sequence>
<dbReference type="EMBL" id="VUJX02000002">
    <property type="protein sequence ID" value="KAL0941264.1"/>
    <property type="molecule type" value="Genomic_DNA"/>
</dbReference>
<gene>
    <name evidence="1" type="ORF">CTRU02_204027</name>
</gene>
<name>A0ACC3ZAT2_COLTU</name>